<keyword evidence="4" id="KW-1185">Reference proteome</keyword>
<feature type="region of interest" description="Disordered" evidence="1">
    <location>
        <begin position="1"/>
        <end position="45"/>
    </location>
</feature>
<feature type="region of interest" description="Disordered" evidence="1">
    <location>
        <begin position="85"/>
        <end position="120"/>
    </location>
</feature>
<gene>
    <name evidence="2" type="ORF">PLEPLA_LOCUS14873</name>
    <name evidence="3" type="ORF">PLEPLA_LOCUS20398</name>
</gene>
<accession>A0A9N7U8V7</accession>
<dbReference type="EMBL" id="CADEAL010001428">
    <property type="protein sequence ID" value="CAB1432337.1"/>
    <property type="molecule type" value="Genomic_DNA"/>
</dbReference>
<comment type="caution">
    <text evidence="2">The sequence shown here is derived from an EMBL/GenBank/DDBJ whole genome shotgun (WGS) entry which is preliminary data.</text>
</comment>
<evidence type="ECO:0000256" key="1">
    <source>
        <dbReference type="SAM" id="MobiDB-lite"/>
    </source>
</evidence>
<proteinExistence type="predicted"/>
<dbReference type="AlphaFoldDB" id="A0A9N7U8V7"/>
<evidence type="ECO:0000313" key="4">
    <source>
        <dbReference type="Proteomes" id="UP001153269"/>
    </source>
</evidence>
<dbReference type="Proteomes" id="UP001153269">
    <property type="component" value="Unassembled WGS sequence"/>
</dbReference>
<sequence length="120" mass="12990">MPEGQSSKASGVDGIADEEGFDSLDKQTECFSPEQNDMDAAMQPDRSPALTLSCGDLAMLPDVPERKGCLIRSCPCSRLQWCTSPRYDLGPLPSAREQRGHRPYRITSGLPQPPSHSAGV</sequence>
<reference evidence="2" key="1">
    <citation type="submission" date="2020-03" db="EMBL/GenBank/DDBJ databases">
        <authorList>
            <person name="Weist P."/>
        </authorList>
    </citation>
    <scope>NUCLEOTIDE SEQUENCE</scope>
</reference>
<evidence type="ECO:0000313" key="3">
    <source>
        <dbReference type="EMBL" id="CAB1432337.1"/>
    </source>
</evidence>
<protein>
    <submittedName>
        <fullName evidence="2">Uncharacterized protein</fullName>
    </submittedName>
</protein>
<name>A0A9N7U8V7_PLEPL</name>
<dbReference type="EMBL" id="CADEAL010000927">
    <property type="protein sequence ID" value="CAB1426935.1"/>
    <property type="molecule type" value="Genomic_DNA"/>
</dbReference>
<evidence type="ECO:0000313" key="2">
    <source>
        <dbReference type="EMBL" id="CAB1426935.1"/>
    </source>
</evidence>
<organism evidence="2 4">
    <name type="scientific">Pleuronectes platessa</name>
    <name type="common">European plaice</name>
    <dbReference type="NCBI Taxonomy" id="8262"/>
    <lineage>
        <taxon>Eukaryota</taxon>
        <taxon>Metazoa</taxon>
        <taxon>Chordata</taxon>
        <taxon>Craniata</taxon>
        <taxon>Vertebrata</taxon>
        <taxon>Euteleostomi</taxon>
        <taxon>Actinopterygii</taxon>
        <taxon>Neopterygii</taxon>
        <taxon>Teleostei</taxon>
        <taxon>Neoteleostei</taxon>
        <taxon>Acanthomorphata</taxon>
        <taxon>Carangaria</taxon>
        <taxon>Pleuronectiformes</taxon>
        <taxon>Pleuronectoidei</taxon>
        <taxon>Pleuronectidae</taxon>
        <taxon>Pleuronectes</taxon>
    </lineage>
</organism>